<dbReference type="GO" id="GO:0005085">
    <property type="term" value="F:guanyl-nucleotide exchange factor activity"/>
    <property type="evidence" value="ECO:0007669"/>
    <property type="project" value="TreeGrafter"/>
</dbReference>
<feature type="repeat" description="RCC1" evidence="3">
    <location>
        <begin position="375"/>
        <end position="428"/>
    </location>
</feature>
<proteinExistence type="predicted"/>
<feature type="domain" description="RCC1-like" evidence="5">
    <location>
        <begin position="50"/>
        <end position="424"/>
    </location>
</feature>
<dbReference type="InterPro" id="IPR058923">
    <property type="entry name" value="RCC1-like_dom"/>
</dbReference>
<keyword evidence="1" id="KW-0344">Guanine-nucleotide releasing factor</keyword>
<dbReference type="Proteomes" id="UP001233999">
    <property type="component" value="Unassembled WGS sequence"/>
</dbReference>
<comment type="caution">
    <text evidence="6">The sequence shown here is derived from an EMBL/GenBank/DDBJ whole genome shotgun (WGS) entry which is preliminary data.</text>
</comment>
<evidence type="ECO:0000256" key="2">
    <source>
        <dbReference type="ARBA" id="ARBA00022737"/>
    </source>
</evidence>
<dbReference type="EMBL" id="JASPKZ010007287">
    <property type="protein sequence ID" value="KAJ9585284.1"/>
    <property type="molecule type" value="Genomic_DNA"/>
</dbReference>
<gene>
    <name evidence="6" type="ORF">L9F63_002914</name>
</gene>
<evidence type="ECO:0000259" key="5">
    <source>
        <dbReference type="Pfam" id="PF25390"/>
    </source>
</evidence>
<feature type="non-terminal residue" evidence="6">
    <location>
        <position position="1"/>
    </location>
</feature>
<feature type="repeat" description="RCC1" evidence="3">
    <location>
        <begin position="151"/>
        <end position="202"/>
    </location>
</feature>
<dbReference type="GO" id="GO:0005737">
    <property type="term" value="C:cytoplasm"/>
    <property type="evidence" value="ECO:0007669"/>
    <property type="project" value="TreeGrafter"/>
</dbReference>
<dbReference type="PANTHER" id="PTHR45982">
    <property type="entry name" value="REGULATOR OF CHROMOSOME CONDENSATION"/>
    <property type="match status" value="1"/>
</dbReference>
<dbReference type="InterPro" id="IPR051553">
    <property type="entry name" value="Ran_GTPase-activating"/>
</dbReference>
<organism evidence="6 7">
    <name type="scientific">Diploptera punctata</name>
    <name type="common">Pacific beetle cockroach</name>
    <dbReference type="NCBI Taxonomy" id="6984"/>
    <lineage>
        <taxon>Eukaryota</taxon>
        <taxon>Metazoa</taxon>
        <taxon>Ecdysozoa</taxon>
        <taxon>Arthropoda</taxon>
        <taxon>Hexapoda</taxon>
        <taxon>Insecta</taxon>
        <taxon>Pterygota</taxon>
        <taxon>Neoptera</taxon>
        <taxon>Polyneoptera</taxon>
        <taxon>Dictyoptera</taxon>
        <taxon>Blattodea</taxon>
        <taxon>Blaberoidea</taxon>
        <taxon>Blaberidae</taxon>
        <taxon>Diplopterinae</taxon>
        <taxon>Diploptera</taxon>
    </lineage>
</organism>
<dbReference type="PROSITE" id="PS50012">
    <property type="entry name" value="RCC1_3"/>
    <property type="match status" value="7"/>
</dbReference>
<reference evidence="6" key="2">
    <citation type="submission" date="2023-05" db="EMBL/GenBank/DDBJ databases">
        <authorList>
            <person name="Fouks B."/>
        </authorList>
    </citation>
    <scope>NUCLEOTIDE SEQUENCE</scope>
    <source>
        <strain evidence="6">Stay&amp;Tobe</strain>
        <tissue evidence="6">Testes</tissue>
    </source>
</reference>
<protein>
    <recommendedName>
        <fullName evidence="5">RCC1-like domain-containing protein</fullName>
    </recommendedName>
</protein>
<sequence>SSSNMPVRKRATKRRSTLTGGVPASVRNSKKQKLILSRPETPYLKSPGIILTCGQGDTGQLGLGPDVVERSRPALVPELDNIIDICAGAMHTICLTESGNVITFGCNDEGALGRDTSEEGSETIPGEVDLDGQVIQITAGDSHSAALLEDGKVFAWGSFRDSSGSMGLTSQGIEKKPIEMLPGVVVIKIASGADHLVMLSDDGQLYTCGCGEQGQLGRVAERGASRGGSRQGMTQLLTPAPVTFKPRLKPEFEDVWAGSYCTFAKEKSKGEIYVFGLNNYNQLGLEEQKVHFHPVVSKVFSGKQWVLICGGQHHSLALDSEGVIYALGRKEYGRLGLGENSDDAKKPTPVTALSDERCIDVSCGSTASFAITNKGEFFAWGMGSTGQLGTGEEDDVYTPQQIKSKQLESRSVLRVSGGGQHTVLLAKSL</sequence>
<feature type="compositionally biased region" description="Basic residues" evidence="4">
    <location>
        <begin position="7"/>
        <end position="16"/>
    </location>
</feature>
<reference evidence="6" key="1">
    <citation type="journal article" date="2023" name="IScience">
        <title>Live-bearing cockroach genome reveals convergent evolutionary mechanisms linked to viviparity in insects and beyond.</title>
        <authorList>
            <person name="Fouks B."/>
            <person name="Harrison M.C."/>
            <person name="Mikhailova A.A."/>
            <person name="Marchal E."/>
            <person name="English S."/>
            <person name="Carruthers M."/>
            <person name="Jennings E.C."/>
            <person name="Chiamaka E.L."/>
            <person name="Frigard R.A."/>
            <person name="Pippel M."/>
            <person name="Attardo G.M."/>
            <person name="Benoit J.B."/>
            <person name="Bornberg-Bauer E."/>
            <person name="Tobe S.S."/>
        </authorList>
    </citation>
    <scope>NUCLEOTIDE SEQUENCE</scope>
    <source>
        <strain evidence="6">Stay&amp;Tobe</strain>
    </source>
</reference>
<dbReference type="PROSITE" id="PS00625">
    <property type="entry name" value="RCC1_1"/>
    <property type="match status" value="1"/>
</dbReference>
<dbReference type="Gene3D" id="2.130.10.30">
    <property type="entry name" value="Regulator of chromosome condensation 1/beta-lactamase-inhibitor protein II"/>
    <property type="match status" value="1"/>
</dbReference>
<feature type="region of interest" description="Disordered" evidence="4">
    <location>
        <begin position="1"/>
        <end position="24"/>
    </location>
</feature>
<feature type="repeat" description="RCC1" evidence="3">
    <location>
        <begin position="203"/>
        <end position="268"/>
    </location>
</feature>
<evidence type="ECO:0000313" key="7">
    <source>
        <dbReference type="Proteomes" id="UP001233999"/>
    </source>
</evidence>
<dbReference type="InterPro" id="IPR000408">
    <property type="entry name" value="Reg_chr_condens"/>
</dbReference>
<keyword evidence="7" id="KW-1185">Reference proteome</keyword>
<feature type="repeat" description="RCC1" evidence="3">
    <location>
        <begin position="322"/>
        <end position="374"/>
    </location>
</feature>
<feature type="repeat" description="RCC1" evidence="3">
    <location>
        <begin position="99"/>
        <end position="150"/>
    </location>
</feature>
<evidence type="ECO:0000256" key="1">
    <source>
        <dbReference type="ARBA" id="ARBA00022658"/>
    </source>
</evidence>
<dbReference type="Pfam" id="PF25390">
    <property type="entry name" value="WD40_RLD"/>
    <property type="match status" value="1"/>
</dbReference>
<evidence type="ECO:0000313" key="6">
    <source>
        <dbReference type="EMBL" id="KAJ9585284.1"/>
    </source>
</evidence>
<dbReference type="PRINTS" id="PR00633">
    <property type="entry name" value="RCCNDNSATION"/>
</dbReference>
<dbReference type="PROSITE" id="PS00626">
    <property type="entry name" value="RCC1_2"/>
    <property type="match status" value="4"/>
</dbReference>
<evidence type="ECO:0000256" key="4">
    <source>
        <dbReference type="SAM" id="MobiDB-lite"/>
    </source>
</evidence>
<dbReference type="AlphaFoldDB" id="A0AAD8ECZ7"/>
<evidence type="ECO:0000256" key="3">
    <source>
        <dbReference type="PROSITE-ProRule" id="PRU00235"/>
    </source>
</evidence>
<dbReference type="SUPFAM" id="SSF50985">
    <property type="entry name" value="RCC1/BLIP-II"/>
    <property type="match status" value="1"/>
</dbReference>
<feature type="repeat" description="RCC1" evidence="3">
    <location>
        <begin position="270"/>
        <end position="321"/>
    </location>
</feature>
<feature type="repeat" description="RCC1" evidence="3">
    <location>
        <begin position="48"/>
        <end position="98"/>
    </location>
</feature>
<accession>A0AAD8ECZ7</accession>
<dbReference type="PANTHER" id="PTHR45982:SF1">
    <property type="entry name" value="REGULATOR OF CHROMOSOME CONDENSATION"/>
    <property type="match status" value="1"/>
</dbReference>
<dbReference type="InterPro" id="IPR009091">
    <property type="entry name" value="RCC1/BLIP-II"/>
</dbReference>
<name>A0AAD8ECZ7_DIPPU</name>
<keyword evidence="2" id="KW-0677">Repeat</keyword>